<dbReference type="GO" id="GO:0009360">
    <property type="term" value="C:DNA polymerase III complex"/>
    <property type="evidence" value="ECO:0007669"/>
    <property type="project" value="InterPro"/>
</dbReference>
<dbReference type="PANTHER" id="PTHR34388">
    <property type="entry name" value="DNA POLYMERASE III SUBUNIT DELTA"/>
    <property type="match status" value="1"/>
</dbReference>
<comment type="catalytic activity">
    <reaction evidence="8">
        <text>DNA(n) + a 2'-deoxyribonucleoside 5'-triphosphate = DNA(n+1) + diphosphate</text>
        <dbReference type="Rhea" id="RHEA:22508"/>
        <dbReference type="Rhea" id="RHEA-COMP:17339"/>
        <dbReference type="Rhea" id="RHEA-COMP:17340"/>
        <dbReference type="ChEBI" id="CHEBI:33019"/>
        <dbReference type="ChEBI" id="CHEBI:61560"/>
        <dbReference type="ChEBI" id="CHEBI:173112"/>
        <dbReference type="EC" id="2.7.7.7"/>
    </reaction>
</comment>
<keyword evidence="6" id="KW-0239">DNA-directed DNA polymerase</keyword>
<reference evidence="11 12" key="1">
    <citation type="submission" date="2020-08" db="EMBL/GenBank/DDBJ databases">
        <title>Genomic Encyclopedia of Type Strains, Phase IV (KMG-IV): sequencing the most valuable type-strain genomes for metagenomic binning, comparative biology and taxonomic classification.</title>
        <authorList>
            <person name="Goeker M."/>
        </authorList>
    </citation>
    <scope>NUCLEOTIDE SEQUENCE [LARGE SCALE GENOMIC DNA]</scope>
    <source>
        <strain evidence="11 12">DSM 19612</strain>
    </source>
</reference>
<sequence>MTYFEVIKELKNKKISPIYLLFGNETYLIQDLQQKIIQKVLDEPERGMNLSTFDLEETPIQEAILDAETFPFFGEKKVLLLKNANLFKANPDKTKVEHDLKSLEQYMQEPVDYTVIIFVAPYEKVDERKKIVKQMKQMGSMVKCEPPKEKELKSWIEMLLKNMNVHMENAAIQLLMNEVGSDLMAIQKELEKFSHYVEDKEPITIDIVKQLVSRHVESSTFTMVDAVMNQNIAEAIATFKDLMKKNEEPIAMLALFASQIRLILQCKLLKGKGYSKPQMDKQIKAHPYAIKMALDRERFFSVEQLYEMVSVLTKTDEQMKRGKVEKELAFELLLYQLITLRQPS</sequence>
<dbReference type="InterPro" id="IPR048466">
    <property type="entry name" value="DNA_pol3_delta-like_C"/>
</dbReference>
<dbReference type="SUPFAM" id="SSF48019">
    <property type="entry name" value="post-AAA+ oligomerization domain-like"/>
    <property type="match status" value="1"/>
</dbReference>
<keyword evidence="4 11" id="KW-0548">Nucleotidyltransferase</keyword>
<feature type="domain" description="DNA polymerase III delta subunit-like C-terminal" evidence="10">
    <location>
        <begin position="217"/>
        <end position="337"/>
    </location>
</feature>
<evidence type="ECO:0000256" key="6">
    <source>
        <dbReference type="ARBA" id="ARBA00022932"/>
    </source>
</evidence>
<dbReference type="Gene3D" id="1.20.272.10">
    <property type="match status" value="1"/>
</dbReference>
<evidence type="ECO:0000259" key="9">
    <source>
        <dbReference type="Pfam" id="PF06144"/>
    </source>
</evidence>
<dbReference type="Pfam" id="PF21694">
    <property type="entry name" value="DNA_pol3_delta_C"/>
    <property type="match status" value="1"/>
</dbReference>
<proteinExistence type="inferred from homology"/>
<dbReference type="Gene3D" id="3.40.50.300">
    <property type="entry name" value="P-loop containing nucleotide triphosphate hydrolases"/>
    <property type="match status" value="1"/>
</dbReference>
<evidence type="ECO:0000313" key="12">
    <source>
        <dbReference type="Proteomes" id="UP000581688"/>
    </source>
</evidence>
<keyword evidence="3 11" id="KW-0808">Transferase</keyword>
<dbReference type="InterPro" id="IPR008921">
    <property type="entry name" value="DNA_pol3_clamp-load_cplx_C"/>
</dbReference>
<dbReference type="InterPro" id="IPR005790">
    <property type="entry name" value="DNA_polIII_delta"/>
</dbReference>
<feature type="domain" description="DNA polymerase III delta N-terminal" evidence="9">
    <location>
        <begin position="19"/>
        <end position="145"/>
    </location>
</feature>
<evidence type="ECO:0000256" key="4">
    <source>
        <dbReference type="ARBA" id="ARBA00022695"/>
    </source>
</evidence>
<gene>
    <name evidence="11" type="ORF">HNQ94_002812</name>
</gene>
<dbReference type="AlphaFoldDB" id="A0A841Q7P5"/>
<evidence type="ECO:0000256" key="3">
    <source>
        <dbReference type="ARBA" id="ARBA00022679"/>
    </source>
</evidence>
<dbReference type="Pfam" id="PF06144">
    <property type="entry name" value="DNA_pol3_delta"/>
    <property type="match status" value="1"/>
</dbReference>
<organism evidence="11 12">
    <name type="scientific">Salirhabdus euzebyi</name>
    <dbReference type="NCBI Taxonomy" id="394506"/>
    <lineage>
        <taxon>Bacteria</taxon>
        <taxon>Bacillati</taxon>
        <taxon>Bacillota</taxon>
        <taxon>Bacilli</taxon>
        <taxon>Bacillales</taxon>
        <taxon>Bacillaceae</taxon>
        <taxon>Salirhabdus</taxon>
    </lineage>
</organism>
<dbReference type="Gene3D" id="1.10.8.60">
    <property type="match status" value="1"/>
</dbReference>
<evidence type="ECO:0000256" key="7">
    <source>
        <dbReference type="ARBA" id="ARBA00034754"/>
    </source>
</evidence>
<dbReference type="NCBIfam" id="TIGR01128">
    <property type="entry name" value="holA"/>
    <property type="match status" value="1"/>
</dbReference>
<protein>
    <recommendedName>
        <fullName evidence="2">DNA polymerase III subunit delta</fullName>
        <ecNumber evidence="1">2.7.7.7</ecNumber>
    </recommendedName>
</protein>
<evidence type="ECO:0000256" key="2">
    <source>
        <dbReference type="ARBA" id="ARBA00017703"/>
    </source>
</evidence>
<dbReference type="GO" id="GO:0003887">
    <property type="term" value="F:DNA-directed DNA polymerase activity"/>
    <property type="evidence" value="ECO:0007669"/>
    <property type="project" value="UniProtKB-KW"/>
</dbReference>
<dbReference type="InterPro" id="IPR010372">
    <property type="entry name" value="DNA_pol3_delta_N"/>
</dbReference>
<comment type="caution">
    <text evidence="11">The sequence shown here is derived from an EMBL/GenBank/DDBJ whole genome shotgun (WGS) entry which is preliminary data.</text>
</comment>
<comment type="similarity">
    <text evidence="7">Belongs to the DNA polymerase HolA subunit family.</text>
</comment>
<accession>A0A841Q7P5</accession>
<dbReference type="Proteomes" id="UP000581688">
    <property type="component" value="Unassembled WGS sequence"/>
</dbReference>
<dbReference type="GO" id="GO:0003677">
    <property type="term" value="F:DNA binding"/>
    <property type="evidence" value="ECO:0007669"/>
    <property type="project" value="InterPro"/>
</dbReference>
<dbReference type="GO" id="GO:0006261">
    <property type="term" value="P:DNA-templated DNA replication"/>
    <property type="evidence" value="ECO:0007669"/>
    <property type="project" value="TreeGrafter"/>
</dbReference>
<keyword evidence="5" id="KW-0235">DNA replication</keyword>
<dbReference type="InterPro" id="IPR027417">
    <property type="entry name" value="P-loop_NTPase"/>
</dbReference>
<evidence type="ECO:0000256" key="5">
    <source>
        <dbReference type="ARBA" id="ARBA00022705"/>
    </source>
</evidence>
<dbReference type="RefSeq" id="WP_174494604.1">
    <property type="nucleotide sequence ID" value="NZ_CADDWK010000001.1"/>
</dbReference>
<evidence type="ECO:0000256" key="8">
    <source>
        <dbReference type="ARBA" id="ARBA00049244"/>
    </source>
</evidence>
<evidence type="ECO:0000259" key="10">
    <source>
        <dbReference type="Pfam" id="PF21694"/>
    </source>
</evidence>
<evidence type="ECO:0000256" key="1">
    <source>
        <dbReference type="ARBA" id="ARBA00012417"/>
    </source>
</evidence>
<evidence type="ECO:0000313" key="11">
    <source>
        <dbReference type="EMBL" id="MBB6454337.1"/>
    </source>
</evidence>
<dbReference type="PANTHER" id="PTHR34388:SF1">
    <property type="entry name" value="DNA POLYMERASE III SUBUNIT DELTA"/>
    <property type="match status" value="1"/>
</dbReference>
<dbReference type="EC" id="2.7.7.7" evidence="1"/>
<dbReference type="SUPFAM" id="SSF52540">
    <property type="entry name" value="P-loop containing nucleoside triphosphate hydrolases"/>
    <property type="match status" value="1"/>
</dbReference>
<dbReference type="EMBL" id="JACHGH010000008">
    <property type="protein sequence ID" value="MBB6454337.1"/>
    <property type="molecule type" value="Genomic_DNA"/>
</dbReference>
<name>A0A841Q7P5_9BACI</name>
<keyword evidence="12" id="KW-1185">Reference proteome</keyword>